<keyword evidence="2" id="KW-1003">Cell membrane</keyword>
<proteinExistence type="predicted"/>
<dbReference type="PANTHER" id="PTHR30482:SF10">
    <property type="entry name" value="HIGH-AFFINITY BRANCHED-CHAIN AMINO ACID TRANSPORT PROTEIN BRAE"/>
    <property type="match status" value="1"/>
</dbReference>
<evidence type="ECO:0000256" key="6">
    <source>
        <dbReference type="SAM" id="Phobius"/>
    </source>
</evidence>
<dbReference type="PANTHER" id="PTHR30482">
    <property type="entry name" value="HIGH-AFFINITY BRANCHED-CHAIN AMINO ACID TRANSPORT SYSTEM PERMEASE"/>
    <property type="match status" value="1"/>
</dbReference>
<gene>
    <name evidence="7" type="primary">livH_5</name>
    <name evidence="7" type="ORF">HRbin22_01173</name>
</gene>
<feature type="transmembrane region" description="Helical" evidence="6">
    <location>
        <begin position="298"/>
        <end position="320"/>
    </location>
</feature>
<dbReference type="CDD" id="cd06581">
    <property type="entry name" value="TM_PBP1_LivM_like"/>
    <property type="match status" value="1"/>
</dbReference>
<dbReference type="GO" id="GO:0005886">
    <property type="term" value="C:plasma membrane"/>
    <property type="evidence" value="ECO:0007669"/>
    <property type="project" value="UniProtKB-SubCell"/>
</dbReference>
<feature type="transmembrane region" description="Helical" evidence="6">
    <location>
        <begin position="20"/>
        <end position="38"/>
    </location>
</feature>
<keyword evidence="5 6" id="KW-0472">Membrane</keyword>
<feature type="transmembrane region" description="Helical" evidence="6">
    <location>
        <begin position="77"/>
        <end position="96"/>
    </location>
</feature>
<dbReference type="GO" id="GO:0015658">
    <property type="term" value="F:branched-chain amino acid transmembrane transporter activity"/>
    <property type="evidence" value="ECO:0007669"/>
    <property type="project" value="InterPro"/>
</dbReference>
<evidence type="ECO:0000256" key="3">
    <source>
        <dbReference type="ARBA" id="ARBA00022692"/>
    </source>
</evidence>
<dbReference type="AlphaFoldDB" id="A0A2H5Y655"/>
<accession>A0A2H5Y655</accession>
<keyword evidence="3 6" id="KW-0812">Transmembrane</keyword>
<dbReference type="InterPro" id="IPR043428">
    <property type="entry name" value="LivM-like"/>
</dbReference>
<comment type="subcellular location">
    <subcellularLocation>
        <location evidence="1">Cell membrane</location>
        <topology evidence="1">Multi-pass membrane protein</topology>
    </subcellularLocation>
</comment>
<feature type="transmembrane region" description="Helical" evidence="6">
    <location>
        <begin position="102"/>
        <end position="121"/>
    </location>
</feature>
<comment type="caution">
    <text evidence="7">The sequence shown here is derived from an EMBL/GenBank/DDBJ whole genome shotgun (WGS) entry which is preliminary data.</text>
</comment>
<evidence type="ECO:0000256" key="1">
    <source>
        <dbReference type="ARBA" id="ARBA00004651"/>
    </source>
</evidence>
<dbReference type="InterPro" id="IPR001851">
    <property type="entry name" value="ABC_transp_permease"/>
</dbReference>
<protein>
    <submittedName>
        <fullName evidence="7">High-affinity branched-chain amino acid transport system permease protein LivH</fullName>
    </submittedName>
</protein>
<feature type="transmembrane region" description="Helical" evidence="6">
    <location>
        <begin position="44"/>
        <end position="65"/>
    </location>
</feature>
<keyword evidence="4 6" id="KW-1133">Transmembrane helix</keyword>
<feature type="transmembrane region" description="Helical" evidence="6">
    <location>
        <begin position="220"/>
        <end position="239"/>
    </location>
</feature>
<sequence>MALLDQIRIVIPHRLETRSLILLSLALVLFLLPILQVVSDGYNYVLHVLMVIFMYIALASGWNIIGGYAGYTSLGHPVFFALGAYFSGVLLVYRGWSPFWTAPIAGLVATLFGFAFGLVALRTRGPAFVISTIALLLLARLILDNWEWVGGSNGLSLPMIGWPYRLYKIPFYYGMLLTALLAMWVSYRIRHSKLGLFLRAIAMDETKAEVAGINTRMCKVIAFAISAFFAGICGALWGYQQTYLRPTIFLTIGAAADLVLINLVGGRGTVAGPVLGAALRVGLDELVVNQFGSTELNITATGLLMILIVLFFPGGIIGALRERQRLPRLLDWD</sequence>
<dbReference type="Proteomes" id="UP000236642">
    <property type="component" value="Unassembled WGS sequence"/>
</dbReference>
<name>A0A2H5Y655_9CHLR</name>
<evidence type="ECO:0000313" key="7">
    <source>
        <dbReference type="EMBL" id="GBD08927.1"/>
    </source>
</evidence>
<dbReference type="EMBL" id="BEHY01000021">
    <property type="protein sequence ID" value="GBD08927.1"/>
    <property type="molecule type" value="Genomic_DNA"/>
</dbReference>
<feature type="transmembrane region" description="Helical" evidence="6">
    <location>
        <begin position="128"/>
        <end position="149"/>
    </location>
</feature>
<evidence type="ECO:0000313" key="8">
    <source>
        <dbReference type="Proteomes" id="UP000236642"/>
    </source>
</evidence>
<reference evidence="8" key="1">
    <citation type="submission" date="2017-09" db="EMBL/GenBank/DDBJ databases">
        <title>Metaegenomics of thermophilic ammonia-oxidizing enrichment culture.</title>
        <authorList>
            <person name="Kato S."/>
            <person name="Suzuki K."/>
        </authorList>
    </citation>
    <scope>NUCLEOTIDE SEQUENCE [LARGE SCALE GENOMIC DNA]</scope>
</reference>
<dbReference type="Pfam" id="PF02653">
    <property type="entry name" value="BPD_transp_2"/>
    <property type="match status" value="1"/>
</dbReference>
<evidence type="ECO:0000256" key="2">
    <source>
        <dbReference type="ARBA" id="ARBA00022475"/>
    </source>
</evidence>
<evidence type="ECO:0000256" key="5">
    <source>
        <dbReference type="ARBA" id="ARBA00023136"/>
    </source>
</evidence>
<organism evidence="7 8">
    <name type="scientific">Candidatus Thermoflexus japonica</name>
    <dbReference type="NCBI Taxonomy" id="2035417"/>
    <lineage>
        <taxon>Bacteria</taxon>
        <taxon>Bacillati</taxon>
        <taxon>Chloroflexota</taxon>
        <taxon>Thermoflexia</taxon>
        <taxon>Thermoflexales</taxon>
        <taxon>Thermoflexaceae</taxon>
        <taxon>Thermoflexus</taxon>
    </lineage>
</organism>
<evidence type="ECO:0000256" key="4">
    <source>
        <dbReference type="ARBA" id="ARBA00022989"/>
    </source>
</evidence>
<feature type="transmembrane region" description="Helical" evidence="6">
    <location>
        <begin position="169"/>
        <end position="189"/>
    </location>
</feature>